<dbReference type="SMART" id="SM00228">
    <property type="entry name" value="PDZ"/>
    <property type="match status" value="2"/>
</dbReference>
<dbReference type="InterPro" id="IPR001478">
    <property type="entry name" value="PDZ"/>
</dbReference>
<dbReference type="PROSITE" id="PS50106">
    <property type="entry name" value="PDZ"/>
    <property type="match status" value="1"/>
</dbReference>
<dbReference type="GO" id="GO:0004222">
    <property type="term" value="F:metalloendopeptidase activity"/>
    <property type="evidence" value="ECO:0007669"/>
    <property type="project" value="InterPro"/>
</dbReference>
<gene>
    <name evidence="4" type="ORF">METZ01_LOCUS14407</name>
</gene>
<feature type="domain" description="PDZ" evidence="3">
    <location>
        <begin position="62"/>
        <end position="116"/>
    </location>
</feature>
<dbReference type="PANTHER" id="PTHR42837">
    <property type="entry name" value="REGULATOR OF SIGMA-E PROTEASE RSEP"/>
    <property type="match status" value="1"/>
</dbReference>
<evidence type="ECO:0000313" key="4">
    <source>
        <dbReference type="EMBL" id="SUZ61553.1"/>
    </source>
</evidence>
<evidence type="ECO:0000256" key="1">
    <source>
        <dbReference type="ARBA" id="ARBA00001947"/>
    </source>
</evidence>
<comment type="cofactor">
    <cofactor evidence="1">
        <name>Zn(2+)</name>
        <dbReference type="ChEBI" id="CHEBI:29105"/>
    </cofactor>
</comment>
<dbReference type="PANTHER" id="PTHR42837:SF2">
    <property type="entry name" value="MEMBRANE METALLOPROTEASE ARASP2, CHLOROPLASTIC-RELATED"/>
    <property type="match status" value="1"/>
</dbReference>
<dbReference type="GO" id="GO:0006508">
    <property type="term" value="P:proteolysis"/>
    <property type="evidence" value="ECO:0007669"/>
    <property type="project" value="InterPro"/>
</dbReference>
<evidence type="ECO:0000256" key="2">
    <source>
        <dbReference type="SAM" id="MobiDB-lite"/>
    </source>
</evidence>
<proteinExistence type="predicted"/>
<sequence length="305" mass="32827">MKSFSFGLSALVMVGTLLVTGIASSQQSSEPNTEGESIQVQLIRARERMGEAAEEFRRLVGAAGISRARDAMIGVGIEDAEDGARVVGVSPGGPADESGVSVGDVILSLDGISLVGSGTGSPSRTLTERVRAVQPGDTVQLTLQRDGSELEMELVAAPRAFFSENRPPRNGGRAAPTRQSPPSRGLSFGGADRDRDRDREWRRSGPPPSGGRWRGMELVELTPALSTYFDTEQGILVVRAPRNDTLELIDGDVILEINGRVPTSTEHAMRIFGSFDAGESLALRIMRDGRQETLEIEFQAPLRRR</sequence>
<protein>
    <recommendedName>
        <fullName evidence="3">PDZ domain-containing protein</fullName>
    </recommendedName>
</protein>
<dbReference type="EMBL" id="UINC01000811">
    <property type="protein sequence ID" value="SUZ61553.1"/>
    <property type="molecule type" value="Genomic_DNA"/>
</dbReference>
<dbReference type="Pfam" id="PF13180">
    <property type="entry name" value="PDZ_2"/>
    <property type="match status" value="1"/>
</dbReference>
<reference evidence="4" key="1">
    <citation type="submission" date="2018-05" db="EMBL/GenBank/DDBJ databases">
        <authorList>
            <person name="Lanie J.A."/>
            <person name="Ng W.-L."/>
            <person name="Kazmierczak K.M."/>
            <person name="Andrzejewski T.M."/>
            <person name="Davidsen T.M."/>
            <person name="Wayne K.J."/>
            <person name="Tettelin H."/>
            <person name="Glass J.I."/>
            <person name="Rusch D."/>
            <person name="Podicherti R."/>
            <person name="Tsui H.-C.T."/>
            <person name="Winkler M.E."/>
        </authorList>
    </citation>
    <scope>NUCLEOTIDE SEQUENCE</scope>
</reference>
<dbReference type="InterPro" id="IPR036034">
    <property type="entry name" value="PDZ_sf"/>
</dbReference>
<evidence type="ECO:0000259" key="3">
    <source>
        <dbReference type="PROSITE" id="PS50106"/>
    </source>
</evidence>
<dbReference type="InterPro" id="IPR004387">
    <property type="entry name" value="Pept_M50_Zn"/>
</dbReference>
<dbReference type="AlphaFoldDB" id="A0A381P7D9"/>
<dbReference type="SUPFAM" id="SSF50156">
    <property type="entry name" value="PDZ domain-like"/>
    <property type="match status" value="2"/>
</dbReference>
<name>A0A381P7D9_9ZZZZ</name>
<feature type="compositionally biased region" description="Basic and acidic residues" evidence="2">
    <location>
        <begin position="191"/>
        <end position="203"/>
    </location>
</feature>
<dbReference type="GO" id="GO:0016020">
    <property type="term" value="C:membrane"/>
    <property type="evidence" value="ECO:0007669"/>
    <property type="project" value="InterPro"/>
</dbReference>
<feature type="region of interest" description="Disordered" evidence="2">
    <location>
        <begin position="159"/>
        <end position="214"/>
    </location>
</feature>
<accession>A0A381P7D9</accession>
<dbReference type="Gene3D" id="2.30.42.10">
    <property type="match status" value="2"/>
</dbReference>
<organism evidence="4">
    <name type="scientific">marine metagenome</name>
    <dbReference type="NCBI Taxonomy" id="408172"/>
    <lineage>
        <taxon>unclassified sequences</taxon>
        <taxon>metagenomes</taxon>
        <taxon>ecological metagenomes</taxon>
    </lineage>
</organism>